<protein>
    <submittedName>
        <fullName evidence="1">Uncharacterized protein</fullName>
    </submittedName>
</protein>
<dbReference type="RefSeq" id="XP_020132668.1">
    <property type="nucleotide sequence ID" value="XM_020270436.1"/>
</dbReference>
<evidence type="ECO:0000313" key="2">
    <source>
        <dbReference type="Proteomes" id="UP000183809"/>
    </source>
</evidence>
<dbReference type="GeneID" id="31010695"/>
<name>A0A1J9R730_9PEZI</name>
<proteinExistence type="predicted"/>
<gene>
    <name evidence="1" type="ORF">BKCO1_1100077</name>
</gene>
<dbReference type="Proteomes" id="UP000183809">
    <property type="component" value="Unassembled WGS sequence"/>
</dbReference>
<organism evidence="1 2">
    <name type="scientific">Diplodia corticola</name>
    <dbReference type="NCBI Taxonomy" id="236234"/>
    <lineage>
        <taxon>Eukaryota</taxon>
        <taxon>Fungi</taxon>
        <taxon>Dikarya</taxon>
        <taxon>Ascomycota</taxon>
        <taxon>Pezizomycotina</taxon>
        <taxon>Dothideomycetes</taxon>
        <taxon>Dothideomycetes incertae sedis</taxon>
        <taxon>Botryosphaeriales</taxon>
        <taxon>Botryosphaeriaceae</taxon>
        <taxon>Diplodia</taxon>
    </lineage>
</organism>
<dbReference type="EMBL" id="MNUE01000011">
    <property type="protein sequence ID" value="OJD36408.1"/>
    <property type="molecule type" value="Genomic_DNA"/>
</dbReference>
<accession>A0A1J9R730</accession>
<comment type="caution">
    <text evidence="1">The sequence shown here is derived from an EMBL/GenBank/DDBJ whole genome shotgun (WGS) entry which is preliminary data.</text>
</comment>
<sequence length="108" mass="11942">MTSPAAVAAATAAPVTALSEGQKYELRKEFHKTASAAALSKPAVQHAQHEWEVARRAAVRVQGNPALWQEEREKHVELRAALFSYIPISEALNRLKRRMVEAGMNLPK</sequence>
<dbReference type="AlphaFoldDB" id="A0A1J9R730"/>
<reference evidence="1 2" key="1">
    <citation type="submission" date="2016-10" db="EMBL/GenBank/DDBJ databases">
        <title>Proteomics and genomics reveal pathogen-plant mechanisms compatible with a hemibiotrophic lifestyle of Diplodia corticola.</title>
        <authorList>
            <person name="Fernandes I."/>
            <person name="De Jonge R."/>
            <person name="Van De Peer Y."/>
            <person name="Devreese B."/>
            <person name="Alves A."/>
            <person name="Esteves A.C."/>
        </authorList>
    </citation>
    <scope>NUCLEOTIDE SEQUENCE [LARGE SCALE GENOMIC DNA]</scope>
    <source>
        <strain evidence="1 2">CBS 112549</strain>
    </source>
</reference>
<keyword evidence="2" id="KW-1185">Reference proteome</keyword>
<evidence type="ECO:0000313" key="1">
    <source>
        <dbReference type="EMBL" id="OJD36408.1"/>
    </source>
</evidence>